<gene>
    <name evidence="1" type="ORF">LOK49_LG10G02651</name>
</gene>
<protein>
    <submittedName>
        <fullName evidence="1">Uncharacterized protein</fullName>
    </submittedName>
</protein>
<comment type="caution">
    <text evidence="1">The sequence shown here is derived from an EMBL/GenBank/DDBJ whole genome shotgun (WGS) entry which is preliminary data.</text>
</comment>
<dbReference type="Proteomes" id="UP001060215">
    <property type="component" value="Chromosome 10"/>
</dbReference>
<evidence type="ECO:0000313" key="2">
    <source>
        <dbReference type="Proteomes" id="UP001060215"/>
    </source>
</evidence>
<keyword evidence="2" id="KW-1185">Reference proteome</keyword>
<name>A0ACC0G901_9ERIC</name>
<accession>A0ACC0G901</accession>
<proteinExistence type="predicted"/>
<dbReference type="EMBL" id="CM045767">
    <property type="protein sequence ID" value="KAI7997319.1"/>
    <property type="molecule type" value="Genomic_DNA"/>
</dbReference>
<reference evidence="1 2" key="1">
    <citation type="journal article" date="2022" name="Plant J.">
        <title>Chromosome-level genome of Camellia lanceoleosa provides a valuable resource for understanding genome evolution and self-incompatibility.</title>
        <authorList>
            <person name="Gong W."/>
            <person name="Xiao S."/>
            <person name="Wang L."/>
            <person name="Liao Z."/>
            <person name="Chang Y."/>
            <person name="Mo W."/>
            <person name="Hu G."/>
            <person name="Li W."/>
            <person name="Zhao G."/>
            <person name="Zhu H."/>
            <person name="Hu X."/>
            <person name="Ji K."/>
            <person name="Xiang X."/>
            <person name="Song Q."/>
            <person name="Yuan D."/>
            <person name="Jin S."/>
            <person name="Zhang L."/>
        </authorList>
    </citation>
    <scope>NUCLEOTIDE SEQUENCE [LARGE SCALE GENOMIC DNA]</scope>
    <source>
        <strain evidence="1">SQ_2022a</strain>
    </source>
</reference>
<evidence type="ECO:0000313" key="1">
    <source>
        <dbReference type="EMBL" id="KAI7997319.1"/>
    </source>
</evidence>
<organism evidence="1 2">
    <name type="scientific">Camellia lanceoleosa</name>
    <dbReference type="NCBI Taxonomy" id="1840588"/>
    <lineage>
        <taxon>Eukaryota</taxon>
        <taxon>Viridiplantae</taxon>
        <taxon>Streptophyta</taxon>
        <taxon>Embryophyta</taxon>
        <taxon>Tracheophyta</taxon>
        <taxon>Spermatophyta</taxon>
        <taxon>Magnoliopsida</taxon>
        <taxon>eudicotyledons</taxon>
        <taxon>Gunneridae</taxon>
        <taxon>Pentapetalae</taxon>
        <taxon>asterids</taxon>
        <taxon>Ericales</taxon>
        <taxon>Theaceae</taxon>
        <taxon>Camellia</taxon>
    </lineage>
</organism>
<sequence>MYYFHNHKVSLLLLLCVLFLSVQSIPPKTAARSIPQHMYVEEEQRSKLRGSLKLEVYGSKPRIDYGSWAFHPFCHWERCKLGRAYYRRPNAASPPYPPLSPTPTSTPNHY</sequence>